<sequence>MGIPCEHGVHVLGLANVDLTTRVSEYCKNNTYKVVYEPIWIPIKGIKQWKILKTDPRVRAPIPTVRAGPPRTQRKRRKKMPGLVTKLRFCSRYQKNGHNRRFCKLLPIPSDGNTRPTMAPSFTMSTEPPVIPDEDVTISLH</sequence>
<evidence type="ECO:0000313" key="3">
    <source>
        <dbReference type="Proteomes" id="UP000541444"/>
    </source>
</evidence>
<dbReference type="EMBL" id="JACGCM010002228">
    <property type="protein sequence ID" value="KAF6142886.1"/>
    <property type="molecule type" value="Genomic_DNA"/>
</dbReference>
<gene>
    <name evidence="2" type="ORF">GIB67_022765</name>
</gene>
<feature type="compositionally biased region" description="Acidic residues" evidence="1">
    <location>
        <begin position="132"/>
        <end position="141"/>
    </location>
</feature>
<dbReference type="AlphaFoldDB" id="A0A7J7LJP5"/>
<feature type="region of interest" description="Disordered" evidence="1">
    <location>
        <begin position="120"/>
        <end position="141"/>
    </location>
</feature>
<keyword evidence="3" id="KW-1185">Reference proteome</keyword>
<evidence type="ECO:0000256" key="1">
    <source>
        <dbReference type="SAM" id="MobiDB-lite"/>
    </source>
</evidence>
<reference evidence="2 3" key="1">
    <citation type="journal article" date="2020" name="IScience">
        <title>Genome Sequencing of the Endangered Kingdonia uniflora (Circaeasteraceae, Ranunculales) Reveals Potential Mechanisms of Evolutionary Specialization.</title>
        <authorList>
            <person name="Sun Y."/>
            <person name="Deng T."/>
            <person name="Zhang A."/>
            <person name="Moore M.J."/>
            <person name="Landis J.B."/>
            <person name="Lin N."/>
            <person name="Zhang H."/>
            <person name="Zhang X."/>
            <person name="Huang J."/>
            <person name="Zhang X."/>
            <person name="Sun H."/>
            <person name="Wang H."/>
        </authorList>
    </citation>
    <scope>NUCLEOTIDE SEQUENCE [LARGE SCALE GENOMIC DNA]</scope>
    <source>
        <strain evidence="2">TB1705</strain>
        <tissue evidence="2">Leaf</tissue>
    </source>
</reference>
<proteinExistence type="predicted"/>
<name>A0A7J7LJP5_9MAGN</name>
<organism evidence="2 3">
    <name type="scientific">Kingdonia uniflora</name>
    <dbReference type="NCBI Taxonomy" id="39325"/>
    <lineage>
        <taxon>Eukaryota</taxon>
        <taxon>Viridiplantae</taxon>
        <taxon>Streptophyta</taxon>
        <taxon>Embryophyta</taxon>
        <taxon>Tracheophyta</taxon>
        <taxon>Spermatophyta</taxon>
        <taxon>Magnoliopsida</taxon>
        <taxon>Ranunculales</taxon>
        <taxon>Circaeasteraceae</taxon>
        <taxon>Kingdonia</taxon>
    </lineage>
</organism>
<dbReference type="Proteomes" id="UP000541444">
    <property type="component" value="Unassembled WGS sequence"/>
</dbReference>
<dbReference type="OrthoDB" id="1939383at2759"/>
<protein>
    <submittedName>
        <fullName evidence="2">Uncharacterized protein</fullName>
    </submittedName>
</protein>
<evidence type="ECO:0000313" key="2">
    <source>
        <dbReference type="EMBL" id="KAF6142886.1"/>
    </source>
</evidence>
<accession>A0A7J7LJP5</accession>
<comment type="caution">
    <text evidence="2">The sequence shown here is derived from an EMBL/GenBank/DDBJ whole genome shotgun (WGS) entry which is preliminary data.</text>
</comment>